<protein>
    <submittedName>
        <fullName evidence="1">Uncharacterized protein</fullName>
    </submittedName>
</protein>
<keyword evidence="2" id="KW-1185">Reference proteome</keyword>
<proteinExistence type="predicted"/>
<dbReference type="Gene3D" id="3.40.50.300">
    <property type="entry name" value="P-loop containing nucleotide triphosphate hydrolases"/>
    <property type="match status" value="1"/>
</dbReference>
<dbReference type="SUPFAM" id="SSF52540">
    <property type="entry name" value="P-loop containing nucleoside triphosphate hydrolases"/>
    <property type="match status" value="1"/>
</dbReference>
<evidence type="ECO:0000313" key="1">
    <source>
        <dbReference type="EMBL" id="PSN71328.1"/>
    </source>
</evidence>
<evidence type="ECO:0000313" key="2">
    <source>
        <dbReference type="Proteomes" id="UP000240883"/>
    </source>
</evidence>
<dbReference type="Proteomes" id="UP000240883">
    <property type="component" value="Unassembled WGS sequence"/>
</dbReference>
<sequence>MCKTEQEILINDWLADKDTSDIYVIESVRKRRSNTQNMAREIDVWGMDSNPLLSYISTNGLSRFAQEMGTRIRPYLKRLRGDKELLELSAPSLPELMSSVNDTIDGFKAPMLGEHILDQIEISIPDDSVVHRDVSIIDTPGVNEDAITKDGALEEVMQGSEYVLVVSDWEQAITHSTLRYLCLTKMDVYAQKHDTQTIIEALKRRGKKELLDEMVRIQNRTRELRKVPSSSRDAANHSVYLRHLKYIAKREMVLIIKEELKEKMRGLFEHIDIENIPIFTVSVTDYLTGLQPYLLQDLPLLFPEETEIPAILRWIRSAGSKAK</sequence>
<dbReference type="AlphaFoldDB" id="A0A2T2P1U5"/>
<organism evidence="1 2">
    <name type="scientific">Corynespora cassiicola Philippines</name>
    <dbReference type="NCBI Taxonomy" id="1448308"/>
    <lineage>
        <taxon>Eukaryota</taxon>
        <taxon>Fungi</taxon>
        <taxon>Dikarya</taxon>
        <taxon>Ascomycota</taxon>
        <taxon>Pezizomycotina</taxon>
        <taxon>Dothideomycetes</taxon>
        <taxon>Pleosporomycetidae</taxon>
        <taxon>Pleosporales</taxon>
        <taxon>Corynesporascaceae</taxon>
        <taxon>Corynespora</taxon>
    </lineage>
</organism>
<reference evidence="1 2" key="1">
    <citation type="journal article" date="2018" name="Front. Microbiol.">
        <title>Genome-Wide Analysis of Corynespora cassiicola Leaf Fall Disease Putative Effectors.</title>
        <authorList>
            <person name="Lopez D."/>
            <person name="Ribeiro S."/>
            <person name="Label P."/>
            <person name="Fumanal B."/>
            <person name="Venisse J.S."/>
            <person name="Kohler A."/>
            <person name="de Oliveira R.R."/>
            <person name="Labutti K."/>
            <person name="Lipzen A."/>
            <person name="Lail K."/>
            <person name="Bauer D."/>
            <person name="Ohm R.A."/>
            <person name="Barry K.W."/>
            <person name="Spatafora J."/>
            <person name="Grigoriev I.V."/>
            <person name="Martin F.M."/>
            <person name="Pujade-Renaud V."/>
        </authorList>
    </citation>
    <scope>NUCLEOTIDE SEQUENCE [LARGE SCALE GENOMIC DNA]</scope>
    <source>
        <strain evidence="1 2">Philippines</strain>
    </source>
</reference>
<dbReference type="EMBL" id="KZ678131">
    <property type="protein sequence ID" value="PSN71328.1"/>
    <property type="molecule type" value="Genomic_DNA"/>
</dbReference>
<dbReference type="InterPro" id="IPR027417">
    <property type="entry name" value="P-loop_NTPase"/>
</dbReference>
<name>A0A2T2P1U5_CORCC</name>
<accession>A0A2T2P1U5</accession>
<gene>
    <name evidence="1" type="ORF">BS50DRAFT_631304</name>
</gene>